<protein>
    <recommendedName>
        <fullName evidence="3">DUF2913 family protein</fullName>
    </recommendedName>
</protein>
<dbReference type="RefSeq" id="WP_347690899.1">
    <property type="nucleotide sequence ID" value="NZ_JBDPZN010000013.1"/>
</dbReference>
<proteinExistence type="predicted"/>
<reference evidence="1 2" key="1">
    <citation type="submission" date="2024-05" db="EMBL/GenBank/DDBJ databases">
        <title>Genome sequencing of Marine Estuary Bacteria, Shewanella vesiculosa and S. baltica, and Pseudomonas syringae.</title>
        <authorList>
            <person name="Gurung A."/>
            <person name="Maclea K.S."/>
        </authorList>
    </citation>
    <scope>NUCLEOTIDE SEQUENCE [LARGE SCALE GENOMIC DNA]</scope>
    <source>
        <strain evidence="1 2">1A</strain>
    </source>
</reference>
<evidence type="ECO:0008006" key="3">
    <source>
        <dbReference type="Google" id="ProtNLM"/>
    </source>
</evidence>
<gene>
    <name evidence="1" type="ORF">ABHN84_19280</name>
</gene>
<sequence>MSDKSNKLEQCLQDYYDYHHFILLPTLYEVDEKVSNNNLKLHQAIGFNMVIAHALDYMLAIQKERSDEEVNRKSIMQRLDNGYHIEGGKFINNKFQLIDAVNNSMKHIRLAPQRYKKLIDEYGHMSFRLLVEDSGIVYMKTERYQFDYGRIVLRSISRTLGFSYDEPDMILGTIDGEDGYYIQAYDPDFDPSDPSTAIDRMVEYCNPTCIDCDEGENDCTCEEFRYGDVLGEFCPDFDHEFDVDSTMAEIGSSWK</sequence>
<dbReference type="Proteomes" id="UP001477278">
    <property type="component" value="Unassembled WGS sequence"/>
</dbReference>
<comment type="caution">
    <text evidence="1">The sequence shown here is derived from an EMBL/GenBank/DDBJ whole genome shotgun (WGS) entry which is preliminary data.</text>
</comment>
<accession>A0ABV0FXT7</accession>
<evidence type="ECO:0000313" key="1">
    <source>
        <dbReference type="EMBL" id="MEO3684412.1"/>
    </source>
</evidence>
<organism evidence="1 2">
    <name type="scientific">Shewanella vesiculosa</name>
    <dbReference type="NCBI Taxonomy" id="518738"/>
    <lineage>
        <taxon>Bacteria</taxon>
        <taxon>Pseudomonadati</taxon>
        <taxon>Pseudomonadota</taxon>
        <taxon>Gammaproteobacteria</taxon>
        <taxon>Alteromonadales</taxon>
        <taxon>Shewanellaceae</taxon>
        <taxon>Shewanella</taxon>
    </lineage>
</organism>
<keyword evidence="2" id="KW-1185">Reference proteome</keyword>
<dbReference type="EMBL" id="JBDPZN010000013">
    <property type="protein sequence ID" value="MEO3684412.1"/>
    <property type="molecule type" value="Genomic_DNA"/>
</dbReference>
<evidence type="ECO:0000313" key="2">
    <source>
        <dbReference type="Proteomes" id="UP001477278"/>
    </source>
</evidence>
<name>A0ABV0FXT7_9GAMM</name>